<keyword evidence="9 15" id="KW-0479">Metal-binding</keyword>
<feature type="region of interest" description="Disordered" evidence="16">
    <location>
        <begin position="279"/>
        <end position="308"/>
    </location>
</feature>
<keyword evidence="6 15" id="KW-0808">Transferase</keyword>
<comment type="catalytic activity">
    <reaction evidence="13 15">
        <text>cytidine(4) in tRNA(Gly)(GCC) + S-adenosyl-L-methionine = 2'-O-methylcytidine(4) in tRNA(Gly)(GCC) + S-adenosyl-L-homocysteine + H(+)</text>
        <dbReference type="Rhea" id="RHEA:43192"/>
        <dbReference type="Rhea" id="RHEA-COMP:10399"/>
        <dbReference type="Rhea" id="RHEA-COMP:10400"/>
        <dbReference type="ChEBI" id="CHEBI:15378"/>
        <dbReference type="ChEBI" id="CHEBI:57856"/>
        <dbReference type="ChEBI" id="CHEBI:59789"/>
        <dbReference type="ChEBI" id="CHEBI:74495"/>
        <dbReference type="ChEBI" id="CHEBI:82748"/>
        <dbReference type="EC" id="2.1.1.225"/>
    </reaction>
</comment>
<dbReference type="GO" id="GO:0030488">
    <property type="term" value="P:tRNA methylation"/>
    <property type="evidence" value="ECO:0007669"/>
    <property type="project" value="InterPro"/>
</dbReference>
<keyword evidence="8 15" id="KW-0819">tRNA processing</keyword>
<evidence type="ECO:0000256" key="9">
    <source>
        <dbReference type="ARBA" id="ARBA00022723"/>
    </source>
</evidence>
<comment type="catalytic activity">
    <reaction evidence="12 15">
        <text>cytidine(4) in tRNA(Pro) + S-adenosyl-L-methionine = 2'-O-methylcytidine(4) in tRNA(Pro) + S-adenosyl-L-homocysteine + H(+)</text>
        <dbReference type="Rhea" id="RHEA:32767"/>
        <dbReference type="Rhea" id="RHEA-COMP:10397"/>
        <dbReference type="Rhea" id="RHEA-COMP:10398"/>
        <dbReference type="ChEBI" id="CHEBI:15378"/>
        <dbReference type="ChEBI" id="CHEBI:57856"/>
        <dbReference type="ChEBI" id="CHEBI:59789"/>
        <dbReference type="ChEBI" id="CHEBI:74495"/>
        <dbReference type="ChEBI" id="CHEBI:82748"/>
        <dbReference type="EC" id="2.1.1.225"/>
    </reaction>
</comment>
<evidence type="ECO:0000256" key="10">
    <source>
        <dbReference type="ARBA" id="ARBA00022771"/>
    </source>
</evidence>
<feature type="compositionally biased region" description="Basic and acidic residues" evidence="16">
    <location>
        <begin position="279"/>
        <end position="288"/>
    </location>
</feature>
<dbReference type="InterPro" id="IPR029063">
    <property type="entry name" value="SAM-dependent_MTases_sf"/>
</dbReference>
<evidence type="ECO:0000256" key="8">
    <source>
        <dbReference type="ARBA" id="ARBA00022694"/>
    </source>
</evidence>
<evidence type="ECO:0000259" key="17">
    <source>
        <dbReference type="PROSITE" id="PS51800"/>
    </source>
</evidence>
<evidence type="ECO:0000256" key="3">
    <source>
        <dbReference type="ARBA" id="ARBA00012810"/>
    </source>
</evidence>
<keyword evidence="5 15" id="KW-0489">Methyltransferase</keyword>
<feature type="domain" description="CHHC U11-48K-type" evidence="17">
    <location>
        <begin position="110"/>
        <end position="137"/>
    </location>
</feature>
<dbReference type="STRING" id="1754191.A0A1Y1UXM8"/>
<evidence type="ECO:0000313" key="19">
    <source>
        <dbReference type="Proteomes" id="UP000193719"/>
    </source>
</evidence>
<comment type="caution">
    <text evidence="18">The sequence shown here is derived from an EMBL/GenBank/DDBJ whole genome shotgun (WGS) entry which is preliminary data.</text>
</comment>
<gene>
    <name evidence="18" type="ORF">BCR36DRAFT_363227</name>
</gene>
<dbReference type="SUPFAM" id="SSF53335">
    <property type="entry name" value="S-adenosyl-L-methionine-dependent methyltransferases"/>
    <property type="match status" value="1"/>
</dbReference>
<evidence type="ECO:0000256" key="15">
    <source>
        <dbReference type="RuleBase" id="RU367103"/>
    </source>
</evidence>
<dbReference type="InterPro" id="IPR039044">
    <property type="entry name" value="Trm13"/>
</dbReference>
<dbReference type="EC" id="2.1.1.225" evidence="3 15"/>
<evidence type="ECO:0000256" key="12">
    <source>
        <dbReference type="ARBA" id="ARBA00048165"/>
    </source>
</evidence>
<keyword evidence="19" id="KW-1185">Reference proteome</keyword>
<keyword evidence="10 15" id="KW-0863">Zinc-finger</keyword>
<feature type="compositionally biased region" description="Basic residues" evidence="16">
    <location>
        <begin position="45"/>
        <end position="59"/>
    </location>
</feature>
<comment type="function">
    <text evidence="1 15">tRNA methylase which 2'-O-methylates cytidine(4) in tRNA(Pro) and tRNA(Gly)(GCC), and adenosine(4) in tRNA(His).</text>
</comment>
<keyword evidence="7 15" id="KW-0949">S-adenosyl-L-methionine</keyword>
<dbReference type="OrthoDB" id="258806at2759"/>
<evidence type="ECO:0000313" key="18">
    <source>
        <dbReference type="EMBL" id="ORX41990.1"/>
    </source>
</evidence>
<feature type="compositionally biased region" description="Acidic residues" evidence="16">
    <location>
        <begin position="423"/>
        <end position="437"/>
    </location>
</feature>
<dbReference type="InterPro" id="IPR007871">
    <property type="entry name" value="Methyltransferase_TRM13"/>
</dbReference>
<proteinExistence type="inferred from homology"/>
<evidence type="ECO:0000256" key="13">
    <source>
        <dbReference type="ARBA" id="ARBA00048635"/>
    </source>
</evidence>
<dbReference type="InterPro" id="IPR022776">
    <property type="entry name" value="TRM13/UPF0224_CHHC_Znf_dom"/>
</dbReference>
<evidence type="ECO:0000256" key="6">
    <source>
        <dbReference type="ARBA" id="ARBA00022679"/>
    </source>
</evidence>
<evidence type="ECO:0000256" key="16">
    <source>
        <dbReference type="SAM" id="MobiDB-lite"/>
    </source>
</evidence>
<organism evidence="18 19">
    <name type="scientific">Piromyces finnis</name>
    <dbReference type="NCBI Taxonomy" id="1754191"/>
    <lineage>
        <taxon>Eukaryota</taxon>
        <taxon>Fungi</taxon>
        <taxon>Fungi incertae sedis</taxon>
        <taxon>Chytridiomycota</taxon>
        <taxon>Chytridiomycota incertae sedis</taxon>
        <taxon>Neocallimastigomycetes</taxon>
        <taxon>Neocallimastigales</taxon>
        <taxon>Neocallimastigaceae</taxon>
        <taxon>Piromyces</taxon>
    </lineage>
</organism>
<evidence type="ECO:0000256" key="1">
    <source>
        <dbReference type="ARBA" id="ARBA00002267"/>
    </source>
</evidence>
<feature type="region of interest" description="Disordered" evidence="16">
    <location>
        <begin position="38"/>
        <end position="74"/>
    </location>
</feature>
<dbReference type="GO" id="GO:0008270">
    <property type="term" value="F:zinc ion binding"/>
    <property type="evidence" value="ECO:0007669"/>
    <property type="project" value="UniProtKB-KW"/>
</dbReference>
<sequence>MNETTTTTTTTTGKGEKKTIVQVVDEKTNTKTRVEITDENSNKKIFYRVNKKQKNKKKRPNDDSEHPQQPGPNQCHYFVKRKNRYCHLCTKKGKLYCGEHAVFDPENQERIPCPYDNAHSVVKKDLEKHLERCNSRPRPKDECYVENCNIRDITALERTKEKTPREELKEMSKEAFDKFVERILNAYNDAFKGQEIPTEILDHEALNERKIETHGGKHAIQQASILGHLEKINSLNKDDVYLEFGAGKGELTYYVRKAVGDPSTYILVDRRNFRMKFDRENKKKKGEDSSNPNEENENNNETQSDSDKSLTVQKRLYMDIKDLCLEKLNLLKDKKLVGVSKHLCGCATDLTLKCLVNYTDAVPNSVKTVFIALCCHQICKYGMYCNPEYLTHYGFDQEDFEKICVLTTWAICGKREAKSDNKEGEEDEEEDDEEEAKDELKKSELEDGENPDEPHWSGMTFEERTAFGRKCKRFLDMGRVHYLKNHGYKDVKLVHYVTQKYSLENCALIVNNM</sequence>
<dbReference type="PANTHER" id="PTHR12998">
    <property type="entry name" value="TRNA:M(4)X MODIFICATION ENZYME TRM13 HOMOLOG"/>
    <property type="match status" value="1"/>
</dbReference>
<evidence type="ECO:0000256" key="11">
    <source>
        <dbReference type="ARBA" id="ARBA00022833"/>
    </source>
</evidence>
<comment type="similarity">
    <text evidence="2 15">Belongs to the methyltransferase TRM13 family.</text>
</comment>
<reference evidence="18 19" key="2">
    <citation type="submission" date="2016-08" db="EMBL/GenBank/DDBJ databases">
        <title>Pervasive Adenine N6-methylation of Active Genes in Fungi.</title>
        <authorList>
            <consortium name="DOE Joint Genome Institute"/>
            <person name="Mondo S.J."/>
            <person name="Dannebaum R.O."/>
            <person name="Kuo R.C."/>
            <person name="Labutti K."/>
            <person name="Haridas S."/>
            <person name="Kuo A."/>
            <person name="Salamov A."/>
            <person name="Ahrendt S.R."/>
            <person name="Lipzen A."/>
            <person name="Sullivan W."/>
            <person name="Andreopoulos W.B."/>
            <person name="Clum A."/>
            <person name="Lindquist E."/>
            <person name="Daum C."/>
            <person name="Ramamoorthy G.K."/>
            <person name="Gryganskyi A."/>
            <person name="Culley D."/>
            <person name="Magnuson J.K."/>
            <person name="James T.Y."/>
            <person name="O'Malley M.A."/>
            <person name="Stajich J.E."/>
            <person name="Spatafora J.W."/>
            <person name="Visel A."/>
            <person name="Grigoriev I.V."/>
        </authorList>
    </citation>
    <scope>NUCLEOTIDE SEQUENCE [LARGE SCALE GENOMIC DNA]</scope>
    <source>
        <strain evidence="19">finn</strain>
    </source>
</reference>
<dbReference type="Pfam" id="PF11722">
    <property type="entry name" value="zf-TRM13_CCCH"/>
    <property type="match status" value="1"/>
</dbReference>
<dbReference type="EMBL" id="MCFH01000073">
    <property type="protein sequence ID" value="ORX41990.1"/>
    <property type="molecule type" value="Genomic_DNA"/>
</dbReference>
<accession>A0A1Y1UXM8</accession>
<comment type="catalytic activity">
    <reaction evidence="14 15">
        <text>adenosine(4) in tRNA(His) + S-adenosyl-L-methionine = 2'-O-methyladenosine(4) in tRNA(His) + S-adenosyl-L-homocysteine + H(+)</text>
        <dbReference type="Rhea" id="RHEA:43196"/>
        <dbReference type="Rhea" id="RHEA-COMP:10401"/>
        <dbReference type="Rhea" id="RHEA-COMP:10402"/>
        <dbReference type="ChEBI" id="CHEBI:15378"/>
        <dbReference type="ChEBI" id="CHEBI:57856"/>
        <dbReference type="ChEBI" id="CHEBI:59789"/>
        <dbReference type="ChEBI" id="CHEBI:74411"/>
        <dbReference type="ChEBI" id="CHEBI:74477"/>
        <dbReference type="EC" id="2.1.1.225"/>
    </reaction>
</comment>
<dbReference type="Proteomes" id="UP000193719">
    <property type="component" value="Unassembled WGS sequence"/>
</dbReference>
<dbReference type="InterPro" id="IPR021721">
    <property type="entry name" value="Znf_CCCH-type_TRM13"/>
</dbReference>
<keyword evidence="11 15" id="KW-0862">Zinc</keyword>
<dbReference type="PANTHER" id="PTHR12998:SF0">
    <property type="entry name" value="TRNA:M(4)X MODIFICATION ENZYME TRM13 HOMOLOG"/>
    <property type="match status" value="1"/>
</dbReference>
<dbReference type="Pfam" id="PF05253">
    <property type="entry name" value="zf-U11-48K"/>
    <property type="match status" value="1"/>
</dbReference>
<protein>
    <recommendedName>
        <fullName evidence="4 15">tRNA:m(4)X modification enzyme TRM13</fullName>
        <ecNumber evidence="3 15">2.1.1.225</ecNumber>
    </recommendedName>
</protein>
<evidence type="ECO:0000256" key="5">
    <source>
        <dbReference type="ARBA" id="ARBA00022603"/>
    </source>
</evidence>
<reference evidence="18 19" key="1">
    <citation type="submission" date="2016-08" db="EMBL/GenBank/DDBJ databases">
        <title>Genomes of anaerobic fungi encode conserved fungal cellulosomes for biomass hydrolysis.</title>
        <authorList>
            <consortium name="DOE Joint Genome Institute"/>
            <person name="Haitjema C.H."/>
            <person name="Gilmore S.P."/>
            <person name="Henske J.K."/>
            <person name="Solomon K.V."/>
            <person name="De Groot R."/>
            <person name="Kuo A."/>
            <person name="Mondo S.J."/>
            <person name="Salamov A.A."/>
            <person name="Labutti K."/>
            <person name="Zhao Z."/>
            <person name="Chiniquy J."/>
            <person name="Barry K."/>
            <person name="Brewer H.M."/>
            <person name="Purvine S.O."/>
            <person name="Wright A.T."/>
            <person name="Boxma B."/>
            <person name="Van Alen T."/>
            <person name="Hackstein J.H."/>
            <person name="Baker S.E."/>
            <person name="Grigoriev I.V."/>
            <person name="O'Malley M.A."/>
        </authorList>
    </citation>
    <scope>NUCLEOTIDE SEQUENCE [LARGE SCALE GENOMIC DNA]</scope>
    <source>
        <strain evidence="19">finn</strain>
    </source>
</reference>
<evidence type="ECO:0000256" key="14">
    <source>
        <dbReference type="ARBA" id="ARBA00049393"/>
    </source>
</evidence>
<dbReference type="GO" id="GO:0106050">
    <property type="term" value="F:tRNA 2'-O-methyltransferase activity"/>
    <property type="evidence" value="ECO:0007669"/>
    <property type="project" value="UniProtKB-UniRule"/>
</dbReference>
<evidence type="ECO:0000256" key="4">
    <source>
        <dbReference type="ARBA" id="ARBA00015883"/>
    </source>
</evidence>
<dbReference type="AlphaFoldDB" id="A0A1Y1UXM8"/>
<dbReference type="PROSITE" id="PS51800">
    <property type="entry name" value="ZF_CHHC_U11_48K"/>
    <property type="match status" value="1"/>
</dbReference>
<name>A0A1Y1UXM8_9FUNG</name>
<evidence type="ECO:0000256" key="2">
    <source>
        <dbReference type="ARBA" id="ARBA00005265"/>
    </source>
</evidence>
<evidence type="ECO:0000256" key="7">
    <source>
        <dbReference type="ARBA" id="ARBA00022691"/>
    </source>
</evidence>
<feature type="region of interest" description="Disordered" evidence="16">
    <location>
        <begin position="420"/>
        <end position="458"/>
    </location>
</feature>
<dbReference type="Pfam" id="PF05206">
    <property type="entry name" value="TRM13"/>
    <property type="match status" value="1"/>
</dbReference>